<feature type="domain" description="DUF551" evidence="1">
    <location>
        <begin position="101"/>
        <end position="162"/>
    </location>
</feature>
<accession>A0A5H8XFN1</accession>
<sequence>MYLLTLRGGTTATRIKVMIDKYRLEDMRRESGEKGYLARWVIQLQADLDREIRKSASERAMLSRLAVIMHGSETDLNLLTVTAQSLMDRCKASNSPVTPDSWIPARERVPEESGRYWCYVEEQNSLGKSHYQWNCSWNGEAWSDKALSGRVTHWMPLPAAPQHEVKP</sequence>
<reference evidence="2" key="2">
    <citation type="submission" date="2019-06" db="EMBL/GenBank/DDBJ databases">
        <authorList>
            <consortium name="NCBI Pathogen Detection Project"/>
        </authorList>
    </citation>
    <scope>NUCLEOTIDE SEQUENCE</scope>
    <source>
        <strain evidence="2">Salmonella enterica</strain>
    </source>
</reference>
<evidence type="ECO:0000313" key="2">
    <source>
        <dbReference type="EMBL" id="HAB3566083.1"/>
    </source>
</evidence>
<dbReference type="Pfam" id="PF04448">
    <property type="entry name" value="DUF551"/>
    <property type="match status" value="1"/>
</dbReference>
<protein>
    <submittedName>
        <fullName evidence="2">DUF551 domain-containing protein</fullName>
    </submittedName>
</protein>
<comment type="caution">
    <text evidence="2">The sequence shown here is derived from an EMBL/GenBank/DDBJ whole genome shotgun (WGS) entry which is preliminary data.</text>
</comment>
<proteinExistence type="predicted"/>
<reference evidence="2" key="1">
    <citation type="journal article" date="2018" name="Genome Biol.">
        <title>SKESA: strategic k-mer extension for scrupulous assemblies.</title>
        <authorList>
            <person name="Souvorov A."/>
            <person name="Agarwala R."/>
            <person name="Lipman D.J."/>
        </authorList>
    </citation>
    <scope>NUCLEOTIDE SEQUENCE</scope>
    <source>
        <strain evidence="2">Salmonella enterica</strain>
    </source>
</reference>
<dbReference type="InterPro" id="IPR007539">
    <property type="entry name" value="DUF551"/>
</dbReference>
<dbReference type="EMBL" id="DAAGLP010000027">
    <property type="protein sequence ID" value="HAB3566083.1"/>
    <property type="molecule type" value="Genomic_DNA"/>
</dbReference>
<dbReference type="AlphaFoldDB" id="A0A5H8XFN1"/>
<name>A0A5H8XFN1_SALET</name>
<gene>
    <name evidence="2" type="ORF">GJE36_22970</name>
</gene>
<organism evidence="2">
    <name type="scientific">Salmonella enterica subsp. enterica serovar Heidelberg</name>
    <dbReference type="NCBI Taxonomy" id="611"/>
    <lineage>
        <taxon>Bacteria</taxon>
        <taxon>Pseudomonadati</taxon>
        <taxon>Pseudomonadota</taxon>
        <taxon>Gammaproteobacteria</taxon>
        <taxon>Enterobacterales</taxon>
        <taxon>Enterobacteriaceae</taxon>
        <taxon>Salmonella</taxon>
    </lineage>
</organism>
<evidence type="ECO:0000259" key="1">
    <source>
        <dbReference type="Pfam" id="PF04448"/>
    </source>
</evidence>